<name>A0A4V1NVP6_9BACT</name>
<dbReference type="HAMAP" id="MF_00434">
    <property type="entry name" value="Pterin_4_alpha"/>
    <property type="match status" value="1"/>
</dbReference>
<dbReference type="CDD" id="cd00488">
    <property type="entry name" value="PCD_DCoH"/>
    <property type="match status" value="1"/>
</dbReference>
<dbReference type="GO" id="GO:0008124">
    <property type="term" value="F:4-alpha-hydroxytetrahydrobiopterin dehydratase activity"/>
    <property type="evidence" value="ECO:0007669"/>
    <property type="project" value="UniProtKB-UniRule"/>
</dbReference>
<organism evidence="5 6">
    <name type="scientific">Silvibacterium dinghuense</name>
    <dbReference type="NCBI Taxonomy" id="1560006"/>
    <lineage>
        <taxon>Bacteria</taxon>
        <taxon>Pseudomonadati</taxon>
        <taxon>Acidobacteriota</taxon>
        <taxon>Terriglobia</taxon>
        <taxon>Terriglobales</taxon>
        <taxon>Acidobacteriaceae</taxon>
        <taxon>Silvibacterium</taxon>
    </lineage>
</organism>
<evidence type="ECO:0000256" key="3">
    <source>
        <dbReference type="ARBA" id="ARBA00023239"/>
    </source>
</evidence>
<gene>
    <name evidence="5" type="ORF">ESZ00_01520</name>
</gene>
<dbReference type="Pfam" id="PF01329">
    <property type="entry name" value="Pterin_4a"/>
    <property type="match status" value="1"/>
</dbReference>
<dbReference type="Gene3D" id="3.30.1360.20">
    <property type="entry name" value="Transcriptional coactivator/pterin dehydratase"/>
    <property type="match status" value="1"/>
</dbReference>
<keyword evidence="6" id="KW-1185">Reference proteome</keyword>
<dbReference type="AlphaFoldDB" id="A0A4V1NVP6"/>
<protein>
    <recommendedName>
        <fullName evidence="4">Putative pterin-4-alpha-carbinolamine dehydratase</fullName>
        <shortName evidence="4">PHS</shortName>
        <ecNumber evidence="4">4.2.1.96</ecNumber>
    </recommendedName>
    <alternativeName>
        <fullName evidence="4">4-alpha-hydroxy-tetrahydropterin dehydratase</fullName>
    </alternativeName>
    <alternativeName>
        <fullName evidence="4">Pterin carbinolamine dehydratase</fullName>
        <shortName evidence="4">PCD</shortName>
    </alternativeName>
</protein>
<comment type="caution">
    <text evidence="5">The sequence shown here is derived from an EMBL/GenBank/DDBJ whole genome shotgun (WGS) entry which is preliminary data.</text>
</comment>
<accession>A0A4V1NVP6</accession>
<dbReference type="EC" id="4.2.1.96" evidence="4"/>
<sequence length="91" mass="10394">MPVFTSEQVQLRLKEFPKWKLEHGEMVRNFEFPDFVAAMNFVHAVAEEAEHAGHHPDIDIRYNRVRLALVSHDAGGLTHRDFDLAAAIDAL</sequence>
<evidence type="ECO:0000313" key="5">
    <source>
        <dbReference type="EMBL" id="RXS96652.1"/>
    </source>
</evidence>
<dbReference type="InterPro" id="IPR001533">
    <property type="entry name" value="Pterin_deHydtase"/>
</dbReference>
<proteinExistence type="inferred from homology"/>
<dbReference type="SUPFAM" id="SSF55248">
    <property type="entry name" value="PCD-like"/>
    <property type="match status" value="1"/>
</dbReference>
<dbReference type="InterPro" id="IPR036428">
    <property type="entry name" value="PCD_sf"/>
</dbReference>
<reference evidence="5 6" key="1">
    <citation type="journal article" date="2016" name="Int. J. Syst. Evol. Microbiol.">
        <title>Acidipila dinghuensis sp. nov., an acidobacterium isolated from forest soil.</title>
        <authorList>
            <person name="Jiang Y.W."/>
            <person name="Wang J."/>
            <person name="Chen M.H."/>
            <person name="Lv Y.Y."/>
            <person name="Qiu L.H."/>
        </authorList>
    </citation>
    <scope>NUCLEOTIDE SEQUENCE [LARGE SCALE GENOMIC DNA]</scope>
    <source>
        <strain evidence="5 6">DHOF10</strain>
    </source>
</reference>
<comment type="similarity">
    <text evidence="2 4">Belongs to the pterin-4-alpha-carbinolamine dehydratase family.</text>
</comment>
<dbReference type="OrthoDB" id="9800108at2"/>
<evidence type="ECO:0000256" key="2">
    <source>
        <dbReference type="ARBA" id="ARBA00006472"/>
    </source>
</evidence>
<dbReference type="Proteomes" id="UP000290253">
    <property type="component" value="Unassembled WGS sequence"/>
</dbReference>
<evidence type="ECO:0000256" key="4">
    <source>
        <dbReference type="HAMAP-Rule" id="MF_00434"/>
    </source>
</evidence>
<dbReference type="PANTHER" id="PTHR12599">
    <property type="entry name" value="PTERIN-4-ALPHA-CARBINOLAMINE DEHYDRATASE"/>
    <property type="match status" value="1"/>
</dbReference>
<evidence type="ECO:0000313" key="6">
    <source>
        <dbReference type="Proteomes" id="UP000290253"/>
    </source>
</evidence>
<dbReference type="GO" id="GO:0006729">
    <property type="term" value="P:tetrahydrobiopterin biosynthetic process"/>
    <property type="evidence" value="ECO:0007669"/>
    <property type="project" value="InterPro"/>
</dbReference>
<comment type="catalytic activity">
    <reaction evidence="1 4">
        <text>(4aS,6R)-4a-hydroxy-L-erythro-5,6,7,8-tetrahydrobiopterin = (6R)-L-erythro-6,7-dihydrobiopterin + H2O</text>
        <dbReference type="Rhea" id="RHEA:11920"/>
        <dbReference type="ChEBI" id="CHEBI:15377"/>
        <dbReference type="ChEBI" id="CHEBI:15642"/>
        <dbReference type="ChEBI" id="CHEBI:43120"/>
        <dbReference type="EC" id="4.2.1.96"/>
    </reaction>
</comment>
<keyword evidence="3 4" id="KW-0456">Lyase</keyword>
<dbReference type="RefSeq" id="WP_129206402.1">
    <property type="nucleotide sequence ID" value="NZ_BMGU01000001.1"/>
</dbReference>
<dbReference type="PANTHER" id="PTHR12599:SF0">
    <property type="entry name" value="PTERIN-4-ALPHA-CARBINOLAMINE DEHYDRATASE"/>
    <property type="match status" value="1"/>
</dbReference>
<dbReference type="NCBIfam" id="NF002017">
    <property type="entry name" value="PRK00823.1-2"/>
    <property type="match status" value="1"/>
</dbReference>
<dbReference type="EMBL" id="SDMK01000001">
    <property type="protein sequence ID" value="RXS96652.1"/>
    <property type="molecule type" value="Genomic_DNA"/>
</dbReference>
<evidence type="ECO:0000256" key="1">
    <source>
        <dbReference type="ARBA" id="ARBA00001554"/>
    </source>
</evidence>